<keyword evidence="2" id="KW-1185">Reference proteome</keyword>
<protein>
    <submittedName>
        <fullName evidence="1">Uncharacterized protein</fullName>
    </submittedName>
</protein>
<dbReference type="HOGENOM" id="CLU_3357148_0_0_10"/>
<dbReference type="EMBL" id="CP002999">
    <property type="protein sequence ID" value="AEM71902.1"/>
    <property type="molecule type" value="Genomic_DNA"/>
</dbReference>
<gene>
    <name evidence="1" type="ordered locus">Murru_2878</name>
</gene>
<reference evidence="2" key="1">
    <citation type="submission" date="2011-08" db="EMBL/GenBank/DDBJ databases">
        <title>The complete genome of Muricauda ruestringensis DSM 13258.</title>
        <authorList>
            <person name="Lucas S."/>
            <person name="Han J."/>
            <person name="Lapidus A."/>
            <person name="Bruce D."/>
            <person name="Goodwin L."/>
            <person name="Pitluck S."/>
            <person name="Peters L."/>
            <person name="Kyrpides N."/>
            <person name="Mavromatis K."/>
            <person name="Ivanova N."/>
            <person name="Ovchinnikova G."/>
            <person name="Teshima H."/>
            <person name="Detter J.C."/>
            <person name="Tapia R."/>
            <person name="Han C."/>
            <person name="Land M."/>
            <person name="Hauser L."/>
            <person name="Markowitz V."/>
            <person name="Cheng J.-F."/>
            <person name="Hugenholtz P."/>
            <person name="Woyke T."/>
            <person name="Wu D."/>
            <person name="Spring S."/>
            <person name="Schroeder M."/>
            <person name="Brambilla E."/>
            <person name="Klenk H.-P."/>
            <person name="Eisen J.A."/>
        </authorList>
    </citation>
    <scope>NUCLEOTIDE SEQUENCE [LARGE SCALE GENOMIC DNA]</scope>
    <source>
        <strain evidence="2">DSM 13258 / LMG 19739 / B1</strain>
    </source>
</reference>
<dbReference type="Proteomes" id="UP000008908">
    <property type="component" value="Chromosome"/>
</dbReference>
<dbReference type="KEGG" id="mrs:Murru_2878"/>
<sequence length="36" mass="4468">MIWYFLNYSNSVYNIYFDRIFKKNIDRKKVADSTTL</sequence>
<proteinExistence type="predicted"/>
<reference evidence="1 2" key="2">
    <citation type="journal article" date="2012" name="Stand. Genomic Sci.">
        <title>Complete genome sequence of the facultatively anaerobic, appendaged bacterium Muricauda ruestringensis type strain (B1(T)).</title>
        <authorList>
            <person name="Huntemann M."/>
            <person name="Teshima H."/>
            <person name="Lapidus A."/>
            <person name="Nolan M."/>
            <person name="Lucas S."/>
            <person name="Hammon N."/>
            <person name="Deshpande S."/>
            <person name="Cheng J.F."/>
            <person name="Tapia R."/>
            <person name="Goodwin L.A."/>
            <person name="Pitluck S."/>
            <person name="Liolios K."/>
            <person name="Pagani I."/>
            <person name="Ivanova N."/>
            <person name="Mavromatis K."/>
            <person name="Mikhailova N."/>
            <person name="Pati A."/>
            <person name="Chen A."/>
            <person name="Palaniappan K."/>
            <person name="Land M."/>
            <person name="Hauser L."/>
            <person name="Pan C."/>
            <person name="Brambilla E.M."/>
            <person name="Rohde M."/>
            <person name="Spring S."/>
            <person name="Goker M."/>
            <person name="Detter J.C."/>
            <person name="Bristow J."/>
            <person name="Eisen J.A."/>
            <person name="Markowitz V."/>
            <person name="Hugenholtz P."/>
            <person name="Kyrpides N.C."/>
            <person name="Klenk H.P."/>
            <person name="Woyke T."/>
        </authorList>
    </citation>
    <scope>NUCLEOTIDE SEQUENCE [LARGE SCALE GENOMIC DNA]</scope>
    <source>
        <strain evidence="2">DSM 13258 / LMG 19739 / B1</strain>
    </source>
</reference>
<name>G2PJ81_ALLRU</name>
<evidence type="ECO:0000313" key="1">
    <source>
        <dbReference type="EMBL" id="AEM71902.1"/>
    </source>
</evidence>
<accession>G2PJ81</accession>
<dbReference type="AlphaFoldDB" id="G2PJ81"/>
<organism evidence="1 2">
    <name type="scientific">Allomuricauda ruestringensis (strain DSM 13258 / CIP 107369 / LMG 19739 / B1)</name>
    <name type="common">Muricauda ruestringensis</name>
    <dbReference type="NCBI Taxonomy" id="886377"/>
    <lineage>
        <taxon>Bacteria</taxon>
        <taxon>Pseudomonadati</taxon>
        <taxon>Bacteroidota</taxon>
        <taxon>Flavobacteriia</taxon>
        <taxon>Flavobacteriales</taxon>
        <taxon>Flavobacteriaceae</taxon>
        <taxon>Flagellimonas</taxon>
    </lineage>
</organism>
<evidence type="ECO:0000313" key="2">
    <source>
        <dbReference type="Proteomes" id="UP000008908"/>
    </source>
</evidence>